<evidence type="ECO:0000259" key="3">
    <source>
        <dbReference type="Pfam" id="PF04909"/>
    </source>
</evidence>
<dbReference type="SUPFAM" id="SSF51556">
    <property type="entry name" value="Metallo-dependent hydrolases"/>
    <property type="match status" value="1"/>
</dbReference>
<dbReference type="InterPro" id="IPR006680">
    <property type="entry name" value="Amidohydro-rel"/>
</dbReference>
<keyword evidence="1" id="KW-0456">Lyase</keyword>
<dbReference type="PANTHER" id="PTHR21240:SF28">
    <property type="entry name" value="ISO-OROTATE DECARBOXYLASE (EUROFUNG)"/>
    <property type="match status" value="1"/>
</dbReference>
<evidence type="ECO:0000256" key="1">
    <source>
        <dbReference type="ARBA" id="ARBA00023239"/>
    </source>
</evidence>
<comment type="caution">
    <text evidence="4">The sequence shown here is derived from an EMBL/GenBank/DDBJ whole genome shotgun (WGS) entry which is preliminary data.</text>
</comment>
<dbReference type="EMBL" id="JAGSOV010000041">
    <property type="protein sequence ID" value="MCO1657334.1"/>
    <property type="molecule type" value="Genomic_DNA"/>
</dbReference>
<dbReference type="InterPro" id="IPR032465">
    <property type="entry name" value="ACMSD"/>
</dbReference>
<feature type="region of interest" description="Disordered" evidence="2">
    <location>
        <begin position="44"/>
        <end position="74"/>
    </location>
</feature>
<protein>
    <submittedName>
        <fullName evidence="4">Amidohydrolase</fullName>
    </submittedName>
</protein>
<dbReference type="Pfam" id="PF04909">
    <property type="entry name" value="Amidohydro_2"/>
    <property type="match status" value="1"/>
</dbReference>
<dbReference type="Gene3D" id="3.20.20.140">
    <property type="entry name" value="Metal-dependent hydrolases"/>
    <property type="match status" value="1"/>
</dbReference>
<sequence length="360" mass="40582">MGRGVSTVARTRPPLVDCDIHNELWPGALRPYLPQRWREYDETYGGRADGGTSYPKGSPRAARADAWPPSGRPPGGDLDFMRAQHLDPYDIRYGVLNCLTTACRQQNPDYAAALCRAVNEWQVAEWLEKEPRLRAGIVVPYEDPQLAAQEIDRAAAHPGFVQVLLLVRTDEPLGRRRYTPIFEAAVRHGLPVGIHFGGGRGRNPLTASGWPSFYIEDHTAMAQAFQAQVVSMVVEGLFERFPALRVVLIEGGFGWLPSLVWRMDKHWARLRDEVGHLTRPPSEYVREHLWVTTQPIEEPPDPRHLLGVLDEMGGVDRVMFSTDYPHWDFDDPDRAIRARLDPDDRARILGGNAMALYGLP</sequence>
<dbReference type="Proteomes" id="UP001165283">
    <property type="component" value="Unassembled WGS sequence"/>
</dbReference>
<evidence type="ECO:0000313" key="5">
    <source>
        <dbReference type="Proteomes" id="UP001165283"/>
    </source>
</evidence>
<accession>A0ABT1A3F1</accession>
<gene>
    <name evidence="4" type="ORF">KDL28_19950</name>
</gene>
<proteinExistence type="predicted"/>
<feature type="domain" description="Amidohydrolase-related" evidence="3">
    <location>
        <begin position="18"/>
        <end position="359"/>
    </location>
</feature>
<keyword evidence="5" id="KW-1185">Reference proteome</keyword>
<evidence type="ECO:0000313" key="4">
    <source>
        <dbReference type="EMBL" id="MCO1657334.1"/>
    </source>
</evidence>
<dbReference type="PANTHER" id="PTHR21240">
    <property type="entry name" value="2-AMINO-3-CARBOXYLMUCONATE-6-SEMIALDEHYDE DECARBOXYLASE"/>
    <property type="match status" value="1"/>
</dbReference>
<reference evidence="4" key="1">
    <citation type="submission" date="2021-04" db="EMBL/GenBank/DDBJ databases">
        <title>Pseudonocardia sp. nov., isolated from sandy soil of mangrove forest.</title>
        <authorList>
            <person name="Zan Z."/>
            <person name="Huang R."/>
            <person name="Liu W."/>
        </authorList>
    </citation>
    <scope>NUCLEOTIDE SEQUENCE</scope>
    <source>
        <strain evidence="4">S2-4</strain>
    </source>
</reference>
<name>A0ABT1A3F1_9PSEU</name>
<evidence type="ECO:0000256" key="2">
    <source>
        <dbReference type="SAM" id="MobiDB-lite"/>
    </source>
</evidence>
<organism evidence="4 5">
    <name type="scientific">Pseudonocardia humida</name>
    <dbReference type="NCBI Taxonomy" id="2800819"/>
    <lineage>
        <taxon>Bacteria</taxon>
        <taxon>Bacillati</taxon>
        <taxon>Actinomycetota</taxon>
        <taxon>Actinomycetes</taxon>
        <taxon>Pseudonocardiales</taxon>
        <taxon>Pseudonocardiaceae</taxon>
        <taxon>Pseudonocardia</taxon>
    </lineage>
</organism>
<dbReference type="InterPro" id="IPR032466">
    <property type="entry name" value="Metal_Hydrolase"/>
</dbReference>